<dbReference type="Proteomes" id="UP001063350">
    <property type="component" value="Chromosome"/>
</dbReference>
<evidence type="ECO:0000256" key="8">
    <source>
        <dbReference type="SAM" id="Phobius"/>
    </source>
</evidence>
<dbReference type="GO" id="GO:0042773">
    <property type="term" value="P:ATP synthesis coupled electron transport"/>
    <property type="evidence" value="ECO:0007669"/>
    <property type="project" value="InterPro"/>
</dbReference>
<dbReference type="InterPro" id="IPR052175">
    <property type="entry name" value="ComplexI-like_HydComp"/>
</dbReference>
<keyword evidence="2" id="KW-1003">Cell membrane</keyword>
<dbReference type="GO" id="GO:0016491">
    <property type="term" value="F:oxidoreductase activity"/>
    <property type="evidence" value="ECO:0007669"/>
    <property type="project" value="UniProtKB-KW"/>
</dbReference>
<keyword evidence="3 7" id="KW-0812">Transmembrane</keyword>
<keyword evidence="6 8" id="KW-0472">Membrane</keyword>
<feature type="domain" description="NADH:quinone oxidoreductase/Mrp antiporter transmembrane" evidence="9">
    <location>
        <begin position="113"/>
        <end position="380"/>
    </location>
</feature>
<feature type="transmembrane region" description="Helical" evidence="8">
    <location>
        <begin position="300"/>
        <end position="320"/>
    </location>
</feature>
<protein>
    <submittedName>
        <fullName evidence="10">Na(+)/H(+) antiporter subunit D</fullName>
    </submittedName>
</protein>
<keyword evidence="11" id="KW-1185">Reference proteome</keyword>
<evidence type="ECO:0000256" key="4">
    <source>
        <dbReference type="ARBA" id="ARBA00022989"/>
    </source>
</evidence>
<evidence type="ECO:0000256" key="7">
    <source>
        <dbReference type="RuleBase" id="RU000320"/>
    </source>
</evidence>
<feature type="transmembrane region" description="Helical" evidence="8">
    <location>
        <begin position="71"/>
        <end position="89"/>
    </location>
</feature>
<feature type="transmembrane region" description="Helical" evidence="8">
    <location>
        <begin position="376"/>
        <end position="404"/>
    </location>
</feature>
<dbReference type="PANTHER" id="PTHR42682">
    <property type="entry name" value="HYDROGENASE-4 COMPONENT F"/>
    <property type="match status" value="1"/>
</dbReference>
<dbReference type="Pfam" id="PF00361">
    <property type="entry name" value="Proton_antipo_M"/>
    <property type="match status" value="1"/>
</dbReference>
<reference evidence="10" key="1">
    <citation type="submission" date="2020-12" db="EMBL/GenBank/DDBJ databases">
        <title>Desulfobium dissulfuricans gen. nov., sp. nov., a novel mesophilic, sulfate-reducing bacterium isolated from a deep-sea hydrothermal vent.</title>
        <authorList>
            <person name="Hashimoto Y."/>
            <person name="Tame A."/>
            <person name="Sawayama S."/>
            <person name="Miyazaki J."/>
            <person name="Takai K."/>
            <person name="Nakagawa S."/>
        </authorList>
    </citation>
    <scope>NUCLEOTIDE SEQUENCE</scope>
    <source>
        <strain evidence="10">GF1</strain>
    </source>
</reference>
<accession>A0A915U3L7</accession>
<feature type="transmembrane region" description="Helical" evidence="8">
    <location>
        <begin position="149"/>
        <end position="169"/>
    </location>
</feature>
<keyword evidence="5" id="KW-0560">Oxidoreductase</keyword>
<feature type="transmembrane region" description="Helical" evidence="8">
    <location>
        <begin position="456"/>
        <end position="477"/>
    </location>
</feature>
<keyword evidence="4 8" id="KW-1133">Transmembrane helix</keyword>
<dbReference type="PANTHER" id="PTHR42682:SF4">
    <property type="entry name" value="NADH-UBIQUINONE_PLASTOQUINONE"/>
    <property type="match status" value="1"/>
</dbReference>
<name>A0A915U3L7_9BACT</name>
<feature type="transmembrane region" description="Helical" evidence="8">
    <location>
        <begin position="242"/>
        <end position="262"/>
    </location>
</feature>
<feature type="transmembrane region" description="Helical" evidence="8">
    <location>
        <begin position="416"/>
        <end position="436"/>
    </location>
</feature>
<feature type="transmembrane region" description="Helical" evidence="8">
    <location>
        <begin position="215"/>
        <end position="236"/>
    </location>
</feature>
<dbReference type="InterPro" id="IPR003918">
    <property type="entry name" value="NADH_UbQ_OxRdtase"/>
</dbReference>
<dbReference type="NCBIfam" id="NF009310">
    <property type="entry name" value="PRK12668.1"/>
    <property type="match status" value="1"/>
</dbReference>
<dbReference type="PRINTS" id="PR01437">
    <property type="entry name" value="NUOXDRDTASE4"/>
</dbReference>
<feature type="transmembrane region" description="Helical" evidence="8">
    <location>
        <begin position="98"/>
        <end position="114"/>
    </location>
</feature>
<feature type="transmembrane region" description="Helical" evidence="8">
    <location>
        <begin position="30"/>
        <end position="51"/>
    </location>
</feature>
<dbReference type="GO" id="GO:0008137">
    <property type="term" value="F:NADH dehydrogenase (ubiquinone) activity"/>
    <property type="evidence" value="ECO:0007669"/>
    <property type="project" value="InterPro"/>
</dbReference>
<feature type="transmembrane region" description="Helical" evidence="8">
    <location>
        <begin position="571"/>
        <end position="592"/>
    </location>
</feature>
<evidence type="ECO:0000256" key="3">
    <source>
        <dbReference type="ARBA" id="ARBA00022692"/>
    </source>
</evidence>
<feature type="transmembrane region" description="Helical" evidence="8">
    <location>
        <begin position="269"/>
        <end position="288"/>
    </location>
</feature>
<dbReference type="KEGG" id="ddu:GF1_31150"/>
<evidence type="ECO:0000256" key="6">
    <source>
        <dbReference type="ARBA" id="ARBA00023136"/>
    </source>
</evidence>
<feature type="transmembrane region" description="Helical" evidence="8">
    <location>
        <begin position="6"/>
        <end position="23"/>
    </location>
</feature>
<dbReference type="Gene3D" id="1.20.5.2700">
    <property type="match status" value="1"/>
</dbReference>
<feature type="transmembrane region" description="Helical" evidence="8">
    <location>
        <begin position="189"/>
        <end position="208"/>
    </location>
</feature>
<evidence type="ECO:0000313" key="10">
    <source>
        <dbReference type="EMBL" id="BCO10739.1"/>
    </source>
</evidence>
<sequence>MGDSFFIHPALFFFLGLPAVPLSRGIWRQCLLILVPLLALTMVSTLSPGLYGQFEIHGLTLTFGRVDKLALVFANVFTLMALIGAVYGLHMEDPWQQVAAMGYVGSALGCVFAGDYLTLFLFWEGLMVFSAALIFLRRTDRAIAAGYRYVLVHVFGGLMLLGGILLQYHQSGSIAFTGIDPASAGTAQYLILAGFLLNAAVPPLHAWLPDAYGSATVVGSVFMCAYTTKTAVYALIRSFAGFEILIVLGVVMALYGVVYAVLENDARRLLSYHIISQVGYMVAGVGIGTELALNGACAHAYAHILYKGLLFMGVGGVLQVTGRSRFSELGGLWKYMPWTFVFTLVGGLSISAFPLFSGFVSKSMVISGAWESHLQWAALGLTLASAGTFLHTGLKVPYFIWFWRDEPPFDPPRREAPLNMLIAMGLAAYYCILIGINPEGLYRLLPFEVPYHPYTAAHVMASLQILLFTMLGFFLLIKKLYPEPKVGLDLDWFYRRGAVLFLAFCRKVLRMVDEQVIKNLHKTVVLPLLRTLAALSAWTDQRVVDGFVDGSAESVLRFSERMRFFMQPGILSRYVARTLTVLAAIILLALYIR</sequence>
<dbReference type="GO" id="GO:0005886">
    <property type="term" value="C:plasma membrane"/>
    <property type="evidence" value="ECO:0007669"/>
    <property type="project" value="UniProtKB-SubCell"/>
</dbReference>
<proteinExistence type="predicted"/>
<evidence type="ECO:0000313" key="11">
    <source>
        <dbReference type="Proteomes" id="UP001063350"/>
    </source>
</evidence>
<feature type="transmembrane region" description="Helical" evidence="8">
    <location>
        <begin position="120"/>
        <end position="137"/>
    </location>
</feature>
<organism evidence="10 11">
    <name type="scientific">Desulfolithobacter dissulfuricans</name>
    <dbReference type="NCBI Taxonomy" id="2795293"/>
    <lineage>
        <taxon>Bacteria</taxon>
        <taxon>Pseudomonadati</taxon>
        <taxon>Thermodesulfobacteriota</taxon>
        <taxon>Desulfobulbia</taxon>
        <taxon>Desulfobulbales</taxon>
        <taxon>Desulfobulbaceae</taxon>
        <taxon>Desulfolithobacter</taxon>
    </lineage>
</organism>
<evidence type="ECO:0000256" key="1">
    <source>
        <dbReference type="ARBA" id="ARBA00004651"/>
    </source>
</evidence>
<feature type="transmembrane region" description="Helical" evidence="8">
    <location>
        <begin position="332"/>
        <end position="356"/>
    </location>
</feature>
<dbReference type="EMBL" id="AP024233">
    <property type="protein sequence ID" value="BCO10739.1"/>
    <property type="molecule type" value="Genomic_DNA"/>
</dbReference>
<evidence type="ECO:0000259" key="9">
    <source>
        <dbReference type="Pfam" id="PF00361"/>
    </source>
</evidence>
<dbReference type="InterPro" id="IPR001750">
    <property type="entry name" value="ND/Mrp_TM"/>
</dbReference>
<comment type="subcellular location">
    <subcellularLocation>
        <location evidence="1">Cell membrane</location>
        <topology evidence="1">Multi-pass membrane protein</topology>
    </subcellularLocation>
    <subcellularLocation>
        <location evidence="7">Membrane</location>
        <topology evidence="7">Multi-pass membrane protein</topology>
    </subcellularLocation>
</comment>
<gene>
    <name evidence="10" type="ORF">GF1_31150</name>
</gene>
<evidence type="ECO:0000256" key="2">
    <source>
        <dbReference type="ARBA" id="ARBA00022475"/>
    </source>
</evidence>
<dbReference type="RefSeq" id="WP_267927458.1">
    <property type="nucleotide sequence ID" value="NZ_AP024233.1"/>
</dbReference>
<evidence type="ECO:0000256" key="5">
    <source>
        <dbReference type="ARBA" id="ARBA00023002"/>
    </source>
</evidence>
<dbReference type="AlphaFoldDB" id="A0A915U3L7"/>